<dbReference type="Proteomes" id="UP000571017">
    <property type="component" value="Unassembled WGS sequence"/>
</dbReference>
<gene>
    <name evidence="1" type="ORF">H0266_02670</name>
</gene>
<dbReference type="SUPFAM" id="SSF51556">
    <property type="entry name" value="Metallo-dependent hydrolases"/>
    <property type="match status" value="1"/>
</dbReference>
<sequence>MSYSFIDGHNDTILRVEDTTELLKGNEHTHIDLPRAKKSMMKAGFFAMFSPSPEGMPPFEECKTDNGYEFPLPDPLPIESSQPTTHRLFSRLIKAERESDGGVKLIRSVEDLEDCLHTDQFGAIAHIEGAESIDAELNALDVYYEAGLRSLGIVWSRQNLFGTGVPYHFPSSPDIGEGLTDLGKALVKKCNELGIMLDLSHLNEKGFWDVAKYSSAPLVATHSNVHSLCPISRNLTDQQIDAIGNSNGVVGITYVVNMLREDGGIDADIPLTSITKHIHYVIDRIGIDHVVLGSDFDGATIPEAMKDITGVPLLLEQLRQEGLSEEDISKITYRNWIRVLQSTWK</sequence>
<dbReference type="Pfam" id="PF01244">
    <property type="entry name" value="Peptidase_M19"/>
    <property type="match status" value="1"/>
</dbReference>
<name>A0A838CPA3_9BACI</name>
<dbReference type="AlphaFoldDB" id="A0A838CPA3"/>
<dbReference type="RefSeq" id="WP_181470830.1">
    <property type="nucleotide sequence ID" value="NZ_JACEFG010000001.1"/>
</dbReference>
<evidence type="ECO:0000313" key="1">
    <source>
        <dbReference type="EMBL" id="MBA2173794.1"/>
    </source>
</evidence>
<dbReference type="PROSITE" id="PS51365">
    <property type="entry name" value="RENAL_DIPEPTIDASE_2"/>
    <property type="match status" value="1"/>
</dbReference>
<dbReference type="CDD" id="cd01301">
    <property type="entry name" value="rDP_like"/>
    <property type="match status" value="1"/>
</dbReference>
<dbReference type="InterPro" id="IPR032466">
    <property type="entry name" value="Metal_Hydrolase"/>
</dbReference>
<protein>
    <submittedName>
        <fullName evidence="1">Membrane dipeptidase</fullName>
    </submittedName>
</protein>
<proteinExistence type="predicted"/>
<dbReference type="EMBL" id="JACEFG010000001">
    <property type="protein sequence ID" value="MBA2173794.1"/>
    <property type="molecule type" value="Genomic_DNA"/>
</dbReference>
<dbReference type="GO" id="GO:0006508">
    <property type="term" value="P:proteolysis"/>
    <property type="evidence" value="ECO:0007669"/>
    <property type="project" value="InterPro"/>
</dbReference>
<dbReference type="PANTHER" id="PTHR10443:SF12">
    <property type="entry name" value="DIPEPTIDASE"/>
    <property type="match status" value="1"/>
</dbReference>
<organism evidence="1 2">
    <name type="scientific">Halobacillus locisalis</name>
    <dbReference type="NCBI Taxonomy" id="220753"/>
    <lineage>
        <taxon>Bacteria</taxon>
        <taxon>Bacillati</taxon>
        <taxon>Bacillota</taxon>
        <taxon>Bacilli</taxon>
        <taxon>Bacillales</taxon>
        <taxon>Bacillaceae</taxon>
        <taxon>Halobacillus</taxon>
    </lineage>
</organism>
<dbReference type="InterPro" id="IPR008257">
    <property type="entry name" value="Pept_M19"/>
</dbReference>
<dbReference type="InterPro" id="IPR000180">
    <property type="entry name" value="Dipep_AS"/>
</dbReference>
<keyword evidence="2" id="KW-1185">Reference proteome</keyword>
<dbReference type="GO" id="GO:0070573">
    <property type="term" value="F:metallodipeptidase activity"/>
    <property type="evidence" value="ECO:0007669"/>
    <property type="project" value="InterPro"/>
</dbReference>
<dbReference type="PROSITE" id="PS00869">
    <property type="entry name" value="RENAL_DIPEPTIDASE_1"/>
    <property type="match status" value="1"/>
</dbReference>
<reference evidence="1 2" key="1">
    <citation type="journal article" date="2004" name="Extremophiles">
        <title>Halobacillus locisalis sp. nov., a halophilic bacterium isolated from a marine solar saltern of the Yellow Sea in Korea.</title>
        <authorList>
            <person name="Yoon J.H."/>
            <person name="Kang K.H."/>
            <person name="Oh T.K."/>
            <person name="Park Y.H."/>
        </authorList>
    </citation>
    <scope>NUCLEOTIDE SEQUENCE [LARGE SCALE GENOMIC DNA]</scope>
    <source>
        <strain evidence="1 2">KCTC 3788</strain>
    </source>
</reference>
<accession>A0A838CPA3</accession>
<comment type="caution">
    <text evidence="1">The sequence shown here is derived from an EMBL/GenBank/DDBJ whole genome shotgun (WGS) entry which is preliminary data.</text>
</comment>
<dbReference type="PANTHER" id="PTHR10443">
    <property type="entry name" value="MICROSOMAL DIPEPTIDASE"/>
    <property type="match status" value="1"/>
</dbReference>
<evidence type="ECO:0000313" key="2">
    <source>
        <dbReference type="Proteomes" id="UP000571017"/>
    </source>
</evidence>
<dbReference type="Gene3D" id="3.20.20.140">
    <property type="entry name" value="Metal-dependent hydrolases"/>
    <property type="match status" value="1"/>
</dbReference>